<dbReference type="EMBL" id="JAGTJQ010000005">
    <property type="protein sequence ID" value="KAH7031572.1"/>
    <property type="molecule type" value="Genomic_DNA"/>
</dbReference>
<accession>A0A9P8Y7X0</accession>
<evidence type="ECO:0000256" key="1">
    <source>
        <dbReference type="SAM" id="SignalP"/>
    </source>
</evidence>
<organism evidence="2 3">
    <name type="scientific">Microdochium trichocladiopsis</name>
    <dbReference type="NCBI Taxonomy" id="1682393"/>
    <lineage>
        <taxon>Eukaryota</taxon>
        <taxon>Fungi</taxon>
        <taxon>Dikarya</taxon>
        <taxon>Ascomycota</taxon>
        <taxon>Pezizomycotina</taxon>
        <taxon>Sordariomycetes</taxon>
        <taxon>Xylariomycetidae</taxon>
        <taxon>Xylariales</taxon>
        <taxon>Microdochiaceae</taxon>
        <taxon>Microdochium</taxon>
    </lineage>
</organism>
<reference evidence="2" key="1">
    <citation type="journal article" date="2021" name="Nat. Commun.">
        <title>Genetic determinants of endophytism in the Arabidopsis root mycobiome.</title>
        <authorList>
            <person name="Mesny F."/>
            <person name="Miyauchi S."/>
            <person name="Thiergart T."/>
            <person name="Pickel B."/>
            <person name="Atanasova L."/>
            <person name="Karlsson M."/>
            <person name="Huettel B."/>
            <person name="Barry K.W."/>
            <person name="Haridas S."/>
            <person name="Chen C."/>
            <person name="Bauer D."/>
            <person name="Andreopoulos W."/>
            <person name="Pangilinan J."/>
            <person name="LaButti K."/>
            <person name="Riley R."/>
            <person name="Lipzen A."/>
            <person name="Clum A."/>
            <person name="Drula E."/>
            <person name="Henrissat B."/>
            <person name="Kohler A."/>
            <person name="Grigoriev I.V."/>
            <person name="Martin F.M."/>
            <person name="Hacquard S."/>
        </authorList>
    </citation>
    <scope>NUCLEOTIDE SEQUENCE</scope>
    <source>
        <strain evidence="2">MPI-CAGE-CH-0230</strain>
    </source>
</reference>
<dbReference type="RefSeq" id="XP_046013252.1">
    <property type="nucleotide sequence ID" value="XM_046148088.1"/>
</dbReference>
<evidence type="ECO:0000313" key="3">
    <source>
        <dbReference type="Proteomes" id="UP000756346"/>
    </source>
</evidence>
<dbReference type="GeneID" id="70177634"/>
<keyword evidence="1" id="KW-0732">Signal</keyword>
<feature type="chain" id="PRO_5040462441" evidence="1">
    <location>
        <begin position="18"/>
        <end position="126"/>
    </location>
</feature>
<keyword evidence="3" id="KW-1185">Reference proteome</keyword>
<protein>
    <submittedName>
        <fullName evidence="2">Uncharacterized protein</fullName>
    </submittedName>
</protein>
<dbReference type="Proteomes" id="UP000756346">
    <property type="component" value="Unassembled WGS sequence"/>
</dbReference>
<feature type="signal peptide" evidence="1">
    <location>
        <begin position="1"/>
        <end position="17"/>
    </location>
</feature>
<sequence>MLSTQLVLAAIVGIACGKCGPTTIITTTSTTDSSSYITSGIPTGPKECTTTLSTPTGPATGCTIRCAETAIIDGGVILNGCCADPTFVVVPSTTACPTTTACVQTALAFGTFIETAPCSTATYHGF</sequence>
<comment type="caution">
    <text evidence="2">The sequence shown here is derived from an EMBL/GenBank/DDBJ whole genome shotgun (WGS) entry which is preliminary data.</text>
</comment>
<name>A0A9P8Y7X0_9PEZI</name>
<proteinExistence type="predicted"/>
<gene>
    <name evidence="2" type="ORF">B0I36DRAFT_124274</name>
</gene>
<evidence type="ECO:0000313" key="2">
    <source>
        <dbReference type="EMBL" id="KAH7031572.1"/>
    </source>
</evidence>
<dbReference type="AlphaFoldDB" id="A0A9P8Y7X0"/>